<organism evidence="2 3">
    <name type="scientific">Apatococcus lobatus</name>
    <dbReference type="NCBI Taxonomy" id="904363"/>
    <lineage>
        <taxon>Eukaryota</taxon>
        <taxon>Viridiplantae</taxon>
        <taxon>Chlorophyta</taxon>
        <taxon>core chlorophytes</taxon>
        <taxon>Trebouxiophyceae</taxon>
        <taxon>Chlorellales</taxon>
        <taxon>Chlorellaceae</taxon>
        <taxon>Apatococcus</taxon>
    </lineage>
</organism>
<dbReference type="Proteomes" id="UP001438707">
    <property type="component" value="Unassembled WGS sequence"/>
</dbReference>
<gene>
    <name evidence="2" type="ORF">WJX74_004508</name>
</gene>
<sequence>MLAAHALSNAVQLPQGWLWLPEATKQDPPFISPGSIPCFIPGQVPQTFNLPELSCSDGPDFSLADRLLVQAEPQYRPLAPALENELAIQVPLSNGLLSVELLLVANHNSQFFQMTVDYLFASFEPSSSSKKHSSKLADSHCLIGLEVSLRADLHTGQAQIHLPLHSPLQKMAAGKHLPKHIPLNFVQLIGVSALNTLQLQPGSDEQPSMASVRSSTSPLGEKGLQHDVYLTCCSAVDNDHTAFRLARNAACNFALSLARREIDFQQAPHEPMIRGQDIDITELQLRIQTLAGGFSRASASTPIQMSAILPQPLSPGSPVQIAVVVQATVGVAVPASQQRRLKGCKIASLPVGASRGPWTQSTHRLAMGHVRASPL</sequence>
<dbReference type="AlphaFoldDB" id="A0AAW1R272"/>
<reference evidence="2 3" key="1">
    <citation type="journal article" date="2024" name="Nat. Commun.">
        <title>Phylogenomics reveals the evolutionary origins of lichenization in chlorophyte algae.</title>
        <authorList>
            <person name="Puginier C."/>
            <person name="Libourel C."/>
            <person name="Otte J."/>
            <person name="Skaloud P."/>
            <person name="Haon M."/>
            <person name="Grisel S."/>
            <person name="Petersen M."/>
            <person name="Berrin J.G."/>
            <person name="Delaux P.M."/>
            <person name="Dal Grande F."/>
            <person name="Keller J."/>
        </authorList>
    </citation>
    <scope>NUCLEOTIDE SEQUENCE [LARGE SCALE GENOMIC DNA]</scope>
    <source>
        <strain evidence="2 3">SAG 2145</strain>
    </source>
</reference>
<protein>
    <submittedName>
        <fullName evidence="2">Uncharacterized protein</fullName>
    </submittedName>
</protein>
<comment type="caution">
    <text evidence="2">The sequence shown here is derived from an EMBL/GenBank/DDBJ whole genome shotgun (WGS) entry which is preliminary data.</text>
</comment>
<name>A0AAW1R272_9CHLO</name>
<proteinExistence type="predicted"/>
<evidence type="ECO:0000256" key="1">
    <source>
        <dbReference type="SAM" id="MobiDB-lite"/>
    </source>
</evidence>
<accession>A0AAW1R272</accession>
<feature type="compositionally biased region" description="Polar residues" evidence="1">
    <location>
        <begin position="200"/>
        <end position="218"/>
    </location>
</feature>
<evidence type="ECO:0000313" key="2">
    <source>
        <dbReference type="EMBL" id="KAK9827832.1"/>
    </source>
</evidence>
<dbReference type="EMBL" id="JALJOS010000017">
    <property type="protein sequence ID" value="KAK9827832.1"/>
    <property type="molecule type" value="Genomic_DNA"/>
</dbReference>
<feature type="region of interest" description="Disordered" evidence="1">
    <location>
        <begin position="200"/>
        <end position="219"/>
    </location>
</feature>
<evidence type="ECO:0000313" key="3">
    <source>
        <dbReference type="Proteomes" id="UP001438707"/>
    </source>
</evidence>
<keyword evidence="3" id="KW-1185">Reference proteome</keyword>